<dbReference type="EMBL" id="WBOF01000008">
    <property type="protein sequence ID" value="MQS17958.1"/>
    <property type="molecule type" value="Genomic_DNA"/>
</dbReference>
<accession>A0A6N7L5F8</accession>
<gene>
    <name evidence="2" type="ORF">F7Q99_38670</name>
</gene>
<dbReference type="OrthoDB" id="4229891at2"/>
<sequence length="220" mass="24054">MRAWRLRLREIERDRLRKAGQAPPTLQQLRPALVALAVAVAAGAFWLTWSVQLLGLLGLVLGGSLYLWLLAFLVRLRGAAVRRRRGHYTSAEAASLTDGQLPAVVLNLLRRDGWQVVSAPHQGQPRILGTDRTGREIDVTFRPSDWEEDTVTSGPGPAPLRAAGTVGYGGVVRLIVSLGNFSRGDVLWASRQGGLHLVDGDLLRRWATGERVHRLLGIVG</sequence>
<feature type="transmembrane region" description="Helical" evidence="1">
    <location>
        <begin position="55"/>
        <end position="76"/>
    </location>
</feature>
<dbReference type="RefSeq" id="WP_153471920.1">
    <property type="nucleotide sequence ID" value="NZ_WBOF01000008.1"/>
</dbReference>
<comment type="caution">
    <text evidence="2">The sequence shown here is derived from an EMBL/GenBank/DDBJ whole genome shotgun (WGS) entry which is preliminary data.</text>
</comment>
<dbReference type="Proteomes" id="UP000450000">
    <property type="component" value="Unassembled WGS sequence"/>
</dbReference>
<proteinExistence type="predicted"/>
<reference evidence="2 3" key="1">
    <citation type="submission" date="2019-09" db="EMBL/GenBank/DDBJ databases">
        <title>Genome Sequences of Streptomyces kaniharaensis ATCC 21070.</title>
        <authorList>
            <person name="Zhu W."/>
            <person name="De Crecy-Lagard V."/>
            <person name="Richards N.G."/>
        </authorList>
    </citation>
    <scope>NUCLEOTIDE SEQUENCE [LARGE SCALE GENOMIC DNA]</scope>
    <source>
        <strain evidence="2 3">SF-557</strain>
    </source>
</reference>
<evidence type="ECO:0000313" key="3">
    <source>
        <dbReference type="Proteomes" id="UP000450000"/>
    </source>
</evidence>
<keyword evidence="1" id="KW-1133">Transmembrane helix</keyword>
<name>A0A6N7L5F8_9ACTN</name>
<keyword evidence="3" id="KW-1185">Reference proteome</keyword>
<keyword evidence="1" id="KW-0812">Transmembrane</keyword>
<evidence type="ECO:0000313" key="2">
    <source>
        <dbReference type="EMBL" id="MQS17958.1"/>
    </source>
</evidence>
<keyword evidence="1" id="KW-0472">Membrane</keyword>
<dbReference type="AlphaFoldDB" id="A0A6N7L5F8"/>
<feature type="transmembrane region" description="Helical" evidence="1">
    <location>
        <begin position="32"/>
        <end position="49"/>
    </location>
</feature>
<evidence type="ECO:0000256" key="1">
    <source>
        <dbReference type="SAM" id="Phobius"/>
    </source>
</evidence>
<organism evidence="2 3">
    <name type="scientific">Streptomyces kaniharaensis</name>
    <dbReference type="NCBI Taxonomy" id="212423"/>
    <lineage>
        <taxon>Bacteria</taxon>
        <taxon>Bacillati</taxon>
        <taxon>Actinomycetota</taxon>
        <taxon>Actinomycetes</taxon>
        <taxon>Kitasatosporales</taxon>
        <taxon>Streptomycetaceae</taxon>
        <taxon>Streptomyces</taxon>
    </lineage>
</organism>
<protein>
    <submittedName>
        <fullName evidence="2">Uncharacterized protein</fullName>
    </submittedName>
</protein>